<dbReference type="OrthoDB" id="1907165at2"/>
<protein>
    <submittedName>
        <fullName evidence="2">Uncharacterized conserved protein, implicated in type VI secretion and phage assembly</fullName>
    </submittedName>
</protein>
<dbReference type="Gene3D" id="2.40.50.230">
    <property type="entry name" value="Gp5 N-terminal domain"/>
    <property type="match status" value="1"/>
</dbReference>
<dbReference type="EMBL" id="FONV01000008">
    <property type="protein sequence ID" value="SFF28623.1"/>
    <property type="molecule type" value="Genomic_DNA"/>
</dbReference>
<dbReference type="Proteomes" id="UP000199645">
    <property type="component" value="Unassembled WGS sequence"/>
</dbReference>
<dbReference type="Pfam" id="PF04717">
    <property type="entry name" value="Phage_base_V"/>
    <property type="match status" value="1"/>
</dbReference>
<dbReference type="SUPFAM" id="SSF69349">
    <property type="entry name" value="Phage fibre proteins"/>
    <property type="match status" value="1"/>
</dbReference>
<dbReference type="RefSeq" id="WP_093616966.1">
    <property type="nucleotide sequence ID" value="NZ_BOMT01000085.1"/>
</dbReference>
<feature type="domain" description="Gp5/Type VI secretion system Vgr protein OB-fold" evidence="1">
    <location>
        <begin position="380"/>
        <end position="452"/>
    </location>
</feature>
<proteinExistence type="predicted"/>
<dbReference type="SUPFAM" id="SSF69255">
    <property type="entry name" value="gp5 N-terminal domain-like"/>
    <property type="match status" value="1"/>
</dbReference>
<sequence length="621" mass="64925">MSTETFTSVLRVELAGAPLPDPLAALLVDGWVDAGADVPAAFRLAFTDPGGEILRKFPQVQVGAEIRLLPVTGGTRGGPLLTGEVTGLEVDADGGGRTLVVRGYDPGHRLLRSRRVEGYPNMTAADIVRRVAGRLGLRIGQVDATAAVYPLATQPNITDWAFLSRLARQNDVRLYFDEEGRLRFSALPDASTAPPDSTPSRQSPFVLELGANTLAARAGVTAAGQVRTVSVRGWNVTTKRPLAATVAAGSTPGVRTDVTPAELSARFGPAELVETGVPYTDQAQVRHAAQALAHDVAGSFADLEVEVTGNPLLRPGVPVAFKGAGPAFEGRYTVTGARHIFRSGRQYITRVTVSGREFRSLYGLASGGGSDAPPMPGVVVATVSNIKDPMRLNRVKLRFPWLSDSYESDWCRVAQLGGVRGGGLVLPEVGDEVLAAFDRGSLEHPYVLAGLYNGVDAPTADPDALPAVDPVAGTVNWRSLASRGGHQVQLLDANARRASGIRLRTGDGSLTVHLDESNTTVVVRSDGTVRIEGTRTVDVRAGRDLNLTAGGAVNISANGQVNVRAGGRFAVNAGGAVMLDAVGTAQVKSVGPITLTSPANTTVTSATIALLGVTTRNGLPF</sequence>
<evidence type="ECO:0000259" key="1">
    <source>
        <dbReference type="Pfam" id="PF04717"/>
    </source>
</evidence>
<dbReference type="Gene3D" id="2.30.110.50">
    <property type="match status" value="1"/>
</dbReference>
<evidence type="ECO:0000313" key="3">
    <source>
        <dbReference type="Proteomes" id="UP000199645"/>
    </source>
</evidence>
<gene>
    <name evidence="2" type="ORF">SAMN05421541_108156</name>
</gene>
<dbReference type="NCBIfam" id="NF033848">
    <property type="entry name" value="VgrG_rel"/>
    <property type="match status" value="1"/>
</dbReference>
<dbReference type="AlphaFoldDB" id="A0A1I2HGS8"/>
<reference evidence="2 3" key="1">
    <citation type="submission" date="2016-10" db="EMBL/GenBank/DDBJ databases">
        <authorList>
            <person name="de Groot N.N."/>
        </authorList>
    </citation>
    <scope>NUCLEOTIDE SEQUENCE [LARGE SCALE GENOMIC DNA]</scope>
    <source>
        <strain evidence="2 3">DSM 43019</strain>
    </source>
</reference>
<organism evidence="2 3">
    <name type="scientific">Actinoplanes philippinensis</name>
    <dbReference type="NCBI Taxonomy" id="35752"/>
    <lineage>
        <taxon>Bacteria</taxon>
        <taxon>Bacillati</taxon>
        <taxon>Actinomycetota</taxon>
        <taxon>Actinomycetes</taxon>
        <taxon>Micromonosporales</taxon>
        <taxon>Micromonosporaceae</taxon>
        <taxon>Actinoplanes</taxon>
    </lineage>
</organism>
<dbReference type="SUPFAM" id="SSF69279">
    <property type="entry name" value="Phage tail proteins"/>
    <property type="match status" value="1"/>
</dbReference>
<dbReference type="InterPro" id="IPR037026">
    <property type="entry name" value="Vgr_OB-fold_dom_sf"/>
</dbReference>
<evidence type="ECO:0000313" key="2">
    <source>
        <dbReference type="EMBL" id="SFF28623.1"/>
    </source>
</evidence>
<keyword evidence="3" id="KW-1185">Reference proteome</keyword>
<dbReference type="InterPro" id="IPR047702">
    <property type="entry name" value="VgrG-rel"/>
</dbReference>
<dbReference type="Pfam" id="PF05954">
    <property type="entry name" value="Phage_GPD"/>
    <property type="match status" value="1"/>
</dbReference>
<dbReference type="Gene3D" id="4.10.220.110">
    <property type="match status" value="1"/>
</dbReference>
<dbReference type="InterPro" id="IPR006531">
    <property type="entry name" value="Gp5/Vgr_OB"/>
</dbReference>
<dbReference type="Gene3D" id="3.55.50.10">
    <property type="entry name" value="Baseplate protein-like domains"/>
    <property type="match status" value="1"/>
</dbReference>
<accession>A0A1I2HGS8</accession>
<name>A0A1I2HGS8_9ACTN</name>
<dbReference type="STRING" id="35752.SAMN05421541_108156"/>